<dbReference type="Pfam" id="PF01026">
    <property type="entry name" value="TatD_DNase"/>
    <property type="match status" value="1"/>
</dbReference>
<keyword evidence="3" id="KW-1185">Reference proteome</keyword>
<dbReference type="PANTHER" id="PTHR46363">
    <property type="entry name" value="DEOXYRIBONUCLEASE TATDN2-RELATED"/>
    <property type="match status" value="1"/>
</dbReference>
<evidence type="ECO:0000313" key="2">
    <source>
        <dbReference type="EMBL" id="THH29443.1"/>
    </source>
</evidence>
<gene>
    <name evidence="2" type="ORF">EUX98_g4738</name>
</gene>
<dbReference type="Gene3D" id="3.20.20.140">
    <property type="entry name" value="Metal-dependent hydrolases"/>
    <property type="match status" value="1"/>
</dbReference>
<feature type="region of interest" description="Disordered" evidence="1">
    <location>
        <begin position="1"/>
        <end position="20"/>
    </location>
</feature>
<dbReference type="PANTHER" id="PTHR46363:SF1">
    <property type="entry name" value="DEOXYRIBONUCLEASE TATDN2-RELATED"/>
    <property type="match status" value="1"/>
</dbReference>
<dbReference type="OrthoDB" id="6079689at2759"/>
<evidence type="ECO:0000256" key="1">
    <source>
        <dbReference type="SAM" id="MobiDB-lite"/>
    </source>
</evidence>
<dbReference type="Proteomes" id="UP000308730">
    <property type="component" value="Unassembled WGS sequence"/>
</dbReference>
<accession>A0A4V3XIJ0</accession>
<evidence type="ECO:0000313" key="3">
    <source>
        <dbReference type="Proteomes" id="UP000308730"/>
    </source>
</evidence>
<sequence>MGKNKKNATPGEENLHLPPHPFYSESTADANVTSFTAIVDTHTHLVSTFESYVSAYPQARYLTIHDFVRGFYTSEHPSKVEAIVDVWCEAPVTKTWKEIADSALTEESRRDLWGGIEYWFVIDEVERDILEAMTHPRCVGWGEMGLDYHYDNSPRQIQQDIFIRQLRHAVRLGKTLTIHTREAEEDSERILKAEVPKDHKIHIHCYTDSPEWASRMLDHFPNLHIGITGVITYTTNLTTSAVIRQMTFSSSASPTHPSPRILLETDAPFMTPSNLYNTLPALKNRRLPLSLTSMIPWTAEFVARVANEGRSAAPEETDSSPWDIEKVMRVARQNAKTVYGV</sequence>
<dbReference type="InterPro" id="IPR032466">
    <property type="entry name" value="Metal_Hydrolase"/>
</dbReference>
<dbReference type="GO" id="GO:0016788">
    <property type="term" value="F:hydrolase activity, acting on ester bonds"/>
    <property type="evidence" value="ECO:0007669"/>
    <property type="project" value="InterPro"/>
</dbReference>
<proteinExistence type="predicted"/>
<dbReference type="AlphaFoldDB" id="A0A4V3XIJ0"/>
<dbReference type="InterPro" id="IPR001130">
    <property type="entry name" value="TatD-like"/>
</dbReference>
<dbReference type="CDD" id="cd01310">
    <property type="entry name" value="TatD_DNAse"/>
    <property type="match status" value="1"/>
</dbReference>
<name>A0A4V3XIJ0_9APHY</name>
<evidence type="ECO:0008006" key="4">
    <source>
        <dbReference type="Google" id="ProtNLM"/>
    </source>
</evidence>
<organism evidence="2 3">
    <name type="scientific">Antrodiella citrinella</name>
    <dbReference type="NCBI Taxonomy" id="2447956"/>
    <lineage>
        <taxon>Eukaryota</taxon>
        <taxon>Fungi</taxon>
        <taxon>Dikarya</taxon>
        <taxon>Basidiomycota</taxon>
        <taxon>Agaricomycotina</taxon>
        <taxon>Agaricomycetes</taxon>
        <taxon>Polyporales</taxon>
        <taxon>Steccherinaceae</taxon>
        <taxon>Antrodiella</taxon>
    </lineage>
</organism>
<reference evidence="2 3" key="1">
    <citation type="submission" date="2019-02" db="EMBL/GenBank/DDBJ databases">
        <title>Genome sequencing of the rare red list fungi Antrodiella citrinella (Flaviporus citrinellus).</title>
        <authorList>
            <person name="Buettner E."/>
            <person name="Kellner H."/>
        </authorList>
    </citation>
    <scope>NUCLEOTIDE SEQUENCE [LARGE SCALE GENOMIC DNA]</scope>
    <source>
        <strain evidence="2 3">DSM 108506</strain>
    </source>
</reference>
<protein>
    <recommendedName>
        <fullName evidence="4">Amidohydrolase-related domain-containing protein</fullName>
    </recommendedName>
</protein>
<comment type="caution">
    <text evidence="2">The sequence shown here is derived from an EMBL/GenBank/DDBJ whole genome shotgun (WGS) entry which is preliminary data.</text>
</comment>
<dbReference type="EMBL" id="SGPM01000123">
    <property type="protein sequence ID" value="THH29443.1"/>
    <property type="molecule type" value="Genomic_DNA"/>
</dbReference>
<dbReference type="SUPFAM" id="SSF51556">
    <property type="entry name" value="Metallo-dependent hydrolases"/>
    <property type="match status" value="1"/>
</dbReference>